<feature type="domain" description="DSBA-like thioredoxin" evidence="1">
    <location>
        <begin position="6"/>
        <end position="57"/>
    </location>
</feature>
<evidence type="ECO:0000259" key="1">
    <source>
        <dbReference type="Pfam" id="PF01323"/>
    </source>
</evidence>
<sequence length="66" mass="7043">MDAVDATIESDGDALLDQLRRNLAEADQVGITGTPAYFIGPYFINGALDIDQFREAVAAARTELGV</sequence>
<dbReference type="Pfam" id="PF01323">
    <property type="entry name" value="DSBA"/>
    <property type="match status" value="1"/>
</dbReference>
<keyword evidence="3" id="KW-1185">Reference proteome</keyword>
<proteinExistence type="predicted"/>
<dbReference type="GO" id="GO:0016491">
    <property type="term" value="F:oxidoreductase activity"/>
    <property type="evidence" value="ECO:0007669"/>
    <property type="project" value="InterPro"/>
</dbReference>
<name>A0A1G7XEM2_9HYPH</name>
<dbReference type="AlphaFoldDB" id="A0A1G7XEM2"/>
<organism evidence="2 3">
    <name type="scientific">Pelagibacterium luteolum</name>
    <dbReference type="NCBI Taxonomy" id="440168"/>
    <lineage>
        <taxon>Bacteria</taxon>
        <taxon>Pseudomonadati</taxon>
        <taxon>Pseudomonadota</taxon>
        <taxon>Alphaproteobacteria</taxon>
        <taxon>Hyphomicrobiales</taxon>
        <taxon>Devosiaceae</taxon>
        <taxon>Pelagibacterium</taxon>
    </lineage>
</organism>
<evidence type="ECO:0000313" key="3">
    <source>
        <dbReference type="Proteomes" id="UP000199495"/>
    </source>
</evidence>
<gene>
    <name evidence="2" type="ORF">SAMN04487974_10957</name>
</gene>
<dbReference type="Gene3D" id="3.40.30.10">
    <property type="entry name" value="Glutaredoxin"/>
    <property type="match status" value="1"/>
</dbReference>
<dbReference type="InterPro" id="IPR001853">
    <property type="entry name" value="DSBA-like_thioredoxin_dom"/>
</dbReference>
<dbReference type="InterPro" id="IPR036249">
    <property type="entry name" value="Thioredoxin-like_sf"/>
</dbReference>
<dbReference type="STRING" id="440168.SAMN04487974_10957"/>
<dbReference type="Proteomes" id="UP000199495">
    <property type="component" value="Unassembled WGS sequence"/>
</dbReference>
<evidence type="ECO:0000313" key="2">
    <source>
        <dbReference type="EMBL" id="SDG82521.1"/>
    </source>
</evidence>
<dbReference type="SUPFAM" id="SSF52833">
    <property type="entry name" value="Thioredoxin-like"/>
    <property type="match status" value="1"/>
</dbReference>
<dbReference type="OrthoDB" id="5244108at2"/>
<dbReference type="RefSeq" id="WP_090597337.1">
    <property type="nucleotide sequence ID" value="NZ_FNCS01000009.1"/>
</dbReference>
<reference evidence="2 3" key="1">
    <citation type="submission" date="2016-10" db="EMBL/GenBank/DDBJ databases">
        <authorList>
            <person name="de Groot N.N."/>
        </authorList>
    </citation>
    <scope>NUCLEOTIDE SEQUENCE [LARGE SCALE GENOMIC DNA]</scope>
    <source>
        <strain evidence="2 3">CGMCC 1.10267</strain>
    </source>
</reference>
<protein>
    <submittedName>
        <fullName evidence="2">DSBA-like thioredoxin domain-containing protein</fullName>
    </submittedName>
</protein>
<dbReference type="EMBL" id="FNCS01000009">
    <property type="protein sequence ID" value="SDG82521.1"/>
    <property type="molecule type" value="Genomic_DNA"/>
</dbReference>
<accession>A0A1G7XEM2</accession>